<accession>A0A9N8PCA6</accession>
<proteinExistence type="inferred from homology"/>
<evidence type="ECO:0000313" key="5">
    <source>
        <dbReference type="Proteomes" id="UP000714618"/>
    </source>
</evidence>
<comment type="similarity">
    <text evidence="1">Belongs to the cytochrome P450 family.</text>
</comment>
<comment type="caution">
    <text evidence="4">The sequence shown here is derived from an EMBL/GenBank/DDBJ whole genome shotgun (WGS) entry which is preliminary data.</text>
</comment>
<comment type="cofactor">
    <cofactor evidence="2">
        <name>heme</name>
        <dbReference type="ChEBI" id="CHEBI:30413"/>
    </cofactor>
</comment>
<organism evidence="4 5">
    <name type="scientific">Aureobasidium mustum</name>
    <dbReference type="NCBI Taxonomy" id="2773714"/>
    <lineage>
        <taxon>Eukaryota</taxon>
        <taxon>Fungi</taxon>
        <taxon>Dikarya</taxon>
        <taxon>Ascomycota</taxon>
        <taxon>Pezizomycotina</taxon>
        <taxon>Dothideomycetes</taxon>
        <taxon>Dothideomycetidae</taxon>
        <taxon>Dothideales</taxon>
        <taxon>Saccotheciaceae</taxon>
        <taxon>Aureobasidium</taxon>
    </lineage>
</organism>
<evidence type="ECO:0008006" key="6">
    <source>
        <dbReference type="Google" id="ProtNLM"/>
    </source>
</evidence>
<keyword evidence="5" id="KW-1185">Reference proteome</keyword>
<protein>
    <recommendedName>
        <fullName evidence="6">Cytochrome P450</fullName>
    </recommendedName>
</protein>
<dbReference type="InterPro" id="IPR001128">
    <property type="entry name" value="Cyt_P450"/>
</dbReference>
<evidence type="ECO:0000256" key="3">
    <source>
        <dbReference type="SAM" id="Phobius"/>
    </source>
</evidence>
<dbReference type="OrthoDB" id="3934656at2759"/>
<feature type="transmembrane region" description="Helical" evidence="3">
    <location>
        <begin position="12"/>
        <end position="33"/>
    </location>
</feature>
<dbReference type="GO" id="GO:0020037">
    <property type="term" value="F:heme binding"/>
    <property type="evidence" value="ECO:0007669"/>
    <property type="project" value="InterPro"/>
</dbReference>
<sequence>FDMSLTLGVTYWSAVSGSISGAILLLLCYRAFFHPLARYPGPRLASITGLWRLWHYVIGDWSEIILDLHEEYGRIVRLAPNELSVVDEPAMKALYGHNTAAIKSKWYSAFQSPQGAPNQLATRNPEVHAAIRRRFAPAFKMTVMLRQEGSMQTCLDKLWQSLEKPASQGTVIDMCHSTENVTWDVIGQLCFGEPLGSMDLQGILNRLLMMSTILGHIWGQVAWIDNPVTRLIGLKNPVQESFEWASLKVRQHEEADRSGIEPDMIDYFLAYKDSQGKPTTHLEVVEGAFAVTGAGADTVAIAMRAALYHLSINPAVLLKLREEIDAIDSDEPLSYKQTQQLPHLKAVVRESLRLYPSVPAQLYRIVPSGGLSIDGHFIPSGTVVGISSLAQNRDTAIFGQDADVFNPDRWLEDESKARYLEAALFNFGGTGPRSCPGRDLAMIELYKFVAQMVQKFEFELVNQTHPFSVKTYFFAMQSNMQMRVAHRKRPNGVHK</sequence>
<keyword evidence="3" id="KW-0472">Membrane</keyword>
<evidence type="ECO:0000256" key="1">
    <source>
        <dbReference type="ARBA" id="ARBA00010617"/>
    </source>
</evidence>
<dbReference type="InterPro" id="IPR050121">
    <property type="entry name" value="Cytochrome_P450_monoxygenase"/>
</dbReference>
<feature type="non-terminal residue" evidence="4">
    <location>
        <position position="495"/>
    </location>
</feature>
<dbReference type="PANTHER" id="PTHR24305:SF166">
    <property type="entry name" value="CYTOCHROME P450 12A4, MITOCHONDRIAL-RELATED"/>
    <property type="match status" value="1"/>
</dbReference>
<dbReference type="GO" id="GO:0016705">
    <property type="term" value="F:oxidoreductase activity, acting on paired donors, with incorporation or reduction of molecular oxygen"/>
    <property type="evidence" value="ECO:0007669"/>
    <property type="project" value="InterPro"/>
</dbReference>
<dbReference type="EMBL" id="CAIJEO010000003">
    <property type="protein sequence ID" value="CAD0089520.1"/>
    <property type="molecule type" value="Genomic_DNA"/>
</dbReference>
<evidence type="ECO:0000256" key="2">
    <source>
        <dbReference type="PIRSR" id="PIRSR602401-1"/>
    </source>
</evidence>
<name>A0A9N8PCA6_9PEZI</name>
<feature type="binding site" description="axial binding residue" evidence="2">
    <location>
        <position position="435"/>
    </location>
    <ligand>
        <name>heme</name>
        <dbReference type="ChEBI" id="CHEBI:30413"/>
    </ligand>
    <ligandPart>
        <name>Fe</name>
        <dbReference type="ChEBI" id="CHEBI:18248"/>
    </ligandPart>
</feature>
<dbReference type="InterPro" id="IPR002401">
    <property type="entry name" value="Cyt_P450_E_grp-I"/>
</dbReference>
<dbReference type="Pfam" id="PF00067">
    <property type="entry name" value="p450"/>
    <property type="match status" value="1"/>
</dbReference>
<dbReference type="GO" id="GO:0004497">
    <property type="term" value="F:monooxygenase activity"/>
    <property type="evidence" value="ECO:0007669"/>
    <property type="project" value="InterPro"/>
</dbReference>
<dbReference type="Gene3D" id="1.10.630.10">
    <property type="entry name" value="Cytochrome P450"/>
    <property type="match status" value="1"/>
</dbReference>
<dbReference type="PRINTS" id="PR00385">
    <property type="entry name" value="P450"/>
</dbReference>
<keyword evidence="2" id="KW-0479">Metal-binding</keyword>
<keyword evidence="2" id="KW-0349">Heme</keyword>
<dbReference type="PANTHER" id="PTHR24305">
    <property type="entry name" value="CYTOCHROME P450"/>
    <property type="match status" value="1"/>
</dbReference>
<gene>
    <name evidence="4" type="ORF">AWRI4233_LOCUS2347</name>
</gene>
<dbReference type="PRINTS" id="PR00463">
    <property type="entry name" value="EP450I"/>
</dbReference>
<keyword evidence="3" id="KW-1133">Transmembrane helix</keyword>
<dbReference type="AlphaFoldDB" id="A0A9N8PCA6"/>
<reference evidence="4" key="1">
    <citation type="submission" date="2020-06" db="EMBL/GenBank/DDBJ databases">
        <authorList>
            <person name="Onetto C."/>
        </authorList>
    </citation>
    <scope>NUCLEOTIDE SEQUENCE</scope>
</reference>
<keyword evidence="3" id="KW-0812">Transmembrane</keyword>
<dbReference type="Proteomes" id="UP000714618">
    <property type="component" value="Unassembled WGS sequence"/>
</dbReference>
<dbReference type="SUPFAM" id="SSF48264">
    <property type="entry name" value="Cytochrome P450"/>
    <property type="match status" value="1"/>
</dbReference>
<dbReference type="InterPro" id="IPR036396">
    <property type="entry name" value="Cyt_P450_sf"/>
</dbReference>
<evidence type="ECO:0000313" key="4">
    <source>
        <dbReference type="EMBL" id="CAD0089520.1"/>
    </source>
</evidence>
<keyword evidence="2" id="KW-0408">Iron</keyword>
<dbReference type="GO" id="GO:0005506">
    <property type="term" value="F:iron ion binding"/>
    <property type="evidence" value="ECO:0007669"/>
    <property type="project" value="InterPro"/>
</dbReference>